<comment type="caution">
    <text evidence="8">The sequence shown here is derived from an EMBL/GenBank/DDBJ whole genome shotgun (WGS) entry which is preliminary data.</text>
</comment>
<dbReference type="Gene3D" id="4.10.60.10">
    <property type="entry name" value="Zinc finger, CCHC-type"/>
    <property type="match status" value="1"/>
</dbReference>
<gene>
    <name evidence="8" type="ORF">GPM918_LOCUS16435</name>
    <name evidence="9" type="ORF">SRO942_LOCUS16435</name>
</gene>
<keyword evidence="1 5" id="KW-0853">WD repeat</keyword>
<dbReference type="SUPFAM" id="SSF50978">
    <property type="entry name" value="WD40 repeat-like"/>
    <property type="match status" value="1"/>
</dbReference>
<dbReference type="InterPro" id="IPR015943">
    <property type="entry name" value="WD40/YVTN_repeat-like_dom_sf"/>
</dbReference>
<keyword evidence="4" id="KW-0479">Metal-binding</keyword>
<dbReference type="InterPro" id="IPR051858">
    <property type="entry name" value="WD_repeat_GAD-1"/>
</dbReference>
<evidence type="ECO:0000256" key="4">
    <source>
        <dbReference type="PROSITE-ProRule" id="PRU00047"/>
    </source>
</evidence>
<dbReference type="SMART" id="SM00320">
    <property type="entry name" value="WD40"/>
    <property type="match status" value="3"/>
</dbReference>
<dbReference type="SMART" id="SM00343">
    <property type="entry name" value="ZnF_C2HC"/>
    <property type="match status" value="1"/>
</dbReference>
<protein>
    <recommendedName>
        <fullName evidence="7">CCHC-type domain-containing protein</fullName>
    </recommendedName>
</protein>
<evidence type="ECO:0000313" key="9">
    <source>
        <dbReference type="EMBL" id="CAF3823275.1"/>
    </source>
</evidence>
<evidence type="ECO:0000256" key="1">
    <source>
        <dbReference type="ARBA" id="ARBA00022574"/>
    </source>
</evidence>
<reference evidence="8" key="1">
    <citation type="submission" date="2021-02" db="EMBL/GenBank/DDBJ databases">
        <authorList>
            <person name="Nowell W R."/>
        </authorList>
    </citation>
    <scope>NUCLEOTIDE SEQUENCE</scope>
</reference>
<keyword evidence="2" id="KW-0677">Repeat</keyword>
<evidence type="ECO:0000313" key="8">
    <source>
        <dbReference type="EMBL" id="CAF1054039.1"/>
    </source>
</evidence>
<dbReference type="GO" id="GO:0035861">
    <property type="term" value="C:site of double-strand break"/>
    <property type="evidence" value="ECO:0007669"/>
    <property type="project" value="TreeGrafter"/>
</dbReference>
<dbReference type="PROSITE" id="PS50082">
    <property type="entry name" value="WD_REPEATS_2"/>
    <property type="match status" value="1"/>
</dbReference>
<organism evidence="8 10">
    <name type="scientific">Didymodactylos carnosus</name>
    <dbReference type="NCBI Taxonomy" id="1234261"/>
    <lineage>
        <taxon>Eukaryota</taxon>
        <taxon>Metazoa</taxon>
        <taxon>Spiralia</taxon>
        <taxon>Gnathifera</taxon>
        <taxon>Rotifera</taxon>
        <taxon>Eurotatoria</taxon>
        <taxon>Bdelloidea</taxon>
        <taxon>Philodinida</taxon>
        <taxon>Philodinidae</taxon>
        <taxon>Didymodactylos</taxon>
    </lineage>
</organism>
<sequence length="443" mass="50479">EQLLQPDSPTDTPEKFFKIAKKEEDLKQISQPVDQPVSHSYFSFNDQPVISAVNPSLLHKRLSIPPIQSAHAPRIQSNQARHFGATTNRQPQQYPSNQYCASQNTTPFRPYKICPRTNHRTIDCFNKKPQGCFKCGQSNHQVRDCKQIYECVRGDMYIVDQARTKGHVAMLNSGCWNPKDLSEFMTCSNDGTIRLWSAYKRQQQTCVIKTKSEQGKKVSTTTCTYHNNHHSGTSNNTDLITAGCDDGSIQIWDRRRPFVNVTFLCRHALRDNLHNRFPMTDIAFSPDDRYLTTGTSTRKKTNNNESDETNVGKLYFFNRQNLEEDVCHLQVSDSASVIRTLWSPKLNQIFCTTSNDRVRNLSVIRMKQREDPVKSKRPDLPMSGVGQGGRLGAHSSTLSGYIVKNIALQKLPDQKEDPRAALLKYAEISETDPYWVAPAYKQI</sequence>
<accession>A0A814KT73</accession>
<feature type="domain" description="CCHC-type" evidence="7">
    <location>
        <begin position="132"/>
        <end position="147"/>
    </location>
</feature>
<dbReference type="Pfam" id="PF00400">
    <property type="entry name" value="WD40"/>
    <property type="match status" value="2"/>
</dbReference>
<dbReference type="PANTHER" id="PTHR16017:SF0">
    <property type="entry name" value="WD REPEAT-CONTAINING PROTEIN 70"/>
    <property type="match status" value="1"/>
</dbReference>
<evidence type="ECO:0000256" key="2">
    <source>
        <dbReference type="ARBA" id="ARBA00022737"/>
    </source>
</evidence>
<dbReference type="PROSITE" id="PS50158">
    <property type="entry name" value="ZF_CCHC"/>
    <property type="match status" value="1"/>
</dbReference>
<dbReference type="GO" id="GO:0005634">
    <property type="term" value="C:nucleus"/>
    <property type="evidence" value="ECO:0007669"/>
    <property type="project" value="TreeGrafter"/>
</dbReference>
<dbReference type="InterPro" id="IPR036322">
    <property type="entry name" value="WD40_repeat_dom_sf"/>
</dbReference>
<feature type="compositionally biased region" description="Basic and acidic residues" evidence="6">
    <location>
        <begin position="369"/>
        <end position="379"/>
    </location>
</feature>
<dbReference type="PANTHER" id="PTHR16017">
    <property type="entry name" value="GASTRULATION DEFECTIVE PROTEIN 1-RELATED"/>
    <property type="match status" value="1"/>
</dbReference>
<evidence type="ECO:0000313" key="10">
    <source>
        <dbReference type="Proteomes" id="UP000663829"/>
    </source>
</evidence>
<name>A0A814KT73_9BILA</name>
<keyword evidence="4" id="KW-0863">Zinc-finger</keyword>
<dbReference type="SUPFAM" id="SSF57756">
    <property type="entry name" value="Retrovirus zinc finger-like domains"/>
    <property type="match status" value="1"/>
</dbReference>
<dbReference type="InterPro" id="IPR036875">
    <property type="entry name" value="Znf_CCHC_sf"/>
</dbReference>
<feature type="repeat" description="WD" evidence="5">
    <location>
        <begin position="164"/>
        <end position="197"/>
    </location>
</feature>
<keyword evidence="10" id="KW-1185">Reference proteome</keyword>
<dbReference type="GO" id="GO:0008270">
    <property type="term" value="F:zinc ion binding"/>
    <property type="evidence" value="ECO:0007669"/>
    <property type="project" value="UniProtKB-KW"/>
</dbReference>
<feature type="region of interest" description="Disordered" evidence="6">
    <location>
        <begin position="369"/>
        <end position="388"/>
    </location>
</feature>
<feature type="non-terminal residue" evidence="8">
    <location>
        <position position="1"/>
    </location>
</feature>
<evidence type="ECO:0000259" key="7">
    <source>
        <dbReference type="PROSITE" id="PS50158"/>
    </source>
</evidence>
<evidence type="ECO:0000256" key="6">
    <source>
        <dbReference type="SAM" id="MobiDB-lite"/>
    </source>
</evidence>
<comment type="similarity">
    <text evidence="3">Belongs to the WD repeat GAD-1 family.</text>
</comment>
<evidence type="ECO:0000256" key="5">
    <source>
        <dbReference type="PROSITE-ProRule" id="PRU00221"/>
    </source>
</evidence>
<dbReference type="Pfam" id="PF00098">
    <property type="entry name" value="zf-CCHC"/>
    <property type="match status" value="1"/>
</dbReference>
<dbReference type="AlphaFoldDB" id="A0A814KT73"/>
<dbReference type="InterPro" id="IPR001878">
    <property type="entry name" value="Znf_CCHC"/>
</dbReference>
<dbReference type="Proteomes" id="UP000681722">
    <property type="component" value="Unassembled WGS sequence"/>
</dbReference>
<dbReference type="EMBL" id="CAJNOQ010004319">
    <property type="protein sequence ID" value="CAF1054039.1"/>
    <property type="molecule type" value="Genomic_DNA"/>
</dbReference>
<dbReference type="Gene3D" id="2.130.10.10">
    <property type="entry name" value="YVTN repeat-like/Quinoprotein amine dehydrogenase"/>
    <property type="match status" value="1"/>
</dbReference>
<dbReference type="GO" id="GO:0003676">
    <property type="term" value="F:nucleic acid binding"/>
    <property type="evidence" value="ECO:0007669"/>
    <property type="project" value="InterPro"/>
</dbReference>
<dbReference type="EMBL" id="CAJOBC010004319">
    <property type="protein sequence ID" value="CAF3823275.1"/>
    <property type="molecule type" value="Genomic_DNA"/>
</dbReference>
<keyword evidence="4" id="KW-0862">Zinc</keyword>
<dbReference type="InterPro" id="IPR001680">
    <property type="entry name" value="WD40_rpt"/>
</dbReference>
<dbReference type="Proteomes" id="UP000663829">
    <property type="component" value="Unassembled WGS sequence"/>
</dbReference>
<dbReference type="OrthoDB" id="10264376at2759"/>
<evidence type="ECO:0000256" key="3">
    <source>
        <dbReference type="ARBA" id="ARBA00038343"/>
    </source>
</evidence>
<proteinExistence type="inferred from homology"/>